<name>A0A4C1XQM0_EUMVA</name>
<feature type="compositionally biased region" description="Low complexity" evidence="1">
    <location>
        <begin position="52"/>
        <end position="64"/>
    </location>
</feature>
<feature type="region of interest" description="Disordered" evidence="1">
    <location>
        <begin position="14"/>
        <end position="68"/>
    </location>
</feature>
<proteinExistence type="predicted"/>
<comment type="caution">
    <text evidence="2">The sequence shown here is derived from an EMBL/GenBank/DDBJ whole genome shotgun (WGS) entry which is preliminary data.</text>
</comment>
<reference evidence="2 3" key="1">
    <citation type="journal article" date="2019" name="Commun. Biol.">
        <title>The bagworm genome reveals a unique fibroin gene that provides high tensile strength.</title>
        <authorList>
            <person name="Kono N."/>
            <person name="Nakamura H."/>
            <person name="Ohtoshi R."/>
            <person name="Tomita M."/>
            <person name="Numata K."/>
            <person name="Arakawa K."/>
        </authorList>
    </citation>
    <scope>NUCLEOTIDE SEQUENCE [LARGE SCALE GENOMIC DNA]</scope>
</reference>
<evidence type="ECO:0000313" key="2">
    <source>
        <dbReference type="EMBL" id="GBP64537.1"/>
    </source>
</evidence>
<keyword evidence="3" id="KW-1185">Reference proteome</keyword>
<dbReference type="Proteomes" id="UP000299102">
    <property type="component" value="Unassembled WGS sequence"/>
</dbReference>
<dbReference type="EMBL" id="BGZK01000900">
    <property type="protein sequence ID" value="GBP64537.1"/>
    <property type="molecule type" value="Genomic_DNA"/>
</dbReference>
<feature type="compositionally biased region" description="Basic and acidic residues" evidence="1">
    <location>
        <begin position="25"/>
        <end position="35"/>
    </location>
</feature>
<dbReference type="AlphaFoldDB" id="A0A4C1XQM0"/>
<protein>
    <submittedName>
        <fullName evidence="2">Uncharacterized protein</fullName>
    </submittedName>
</protein>
<sequence length="114" mass="12779">MLIWTQQVCDARRRYLSSSTQQDPRGARARAERVRAPVWSGTAAAKSEPTHALKASAASPALSPRARRHRLIKTRVIAGARRAARARARPAGRPADRRDNDEIFLFVRIKLKNN</sequence>
<gene>
    <name evidence="2" type="ORF">EVAR_53036_1</name>
</gene>
<accession>A0A4C1XQM0</accession>
<organism evidence="2 3">
    <name type="scientific">Eumeta variegata</name>
    <name type="common">Bagworm moth</name>
    <name type="synonym">Eumeta japonica</name>
    <dbReference type="NCBI Taxonomy" id="151549"/>
    <lineage>
        <taxon>Eukaryota</taxon>
        <taxon>Metazoa</taxon>
        <taxon>Ecdysozoa</taxon>
        <taxon>Arthropoda</taxon>
        <taxon>Hexapoda</taxon>
        <taxon>Insecta</taxon>
        <taxon>Pterygota</taxon>
        <taxon>Neoptera</taxon>
        <taxon>Endopterygota</taxon>
        <taxon>Lepidoptera</taxon>
        <taxon>Glossata</taxon>
        <taxon>Ditrysia</taxon>
        <taxon>Tineoidea</taxon>
        <taxon>Psychidae</taxon>
        <taxon>Oiketicinae</taxon>
        <taxon>Eumeta</taxon>
    </lineage>
</organism>
<evidence type="ECO:0000313" key="3">
    <source>
        <dbReference type="Proteomes" id="UP000299102"/>
    </source>
</evidence>
<evidence type="ECO:0000256" key="1">
    <source>
        <dbReference type="SAM" id="MobiDB-lite"/>
    </source>
</evidence>